<dbReference type="SUPFAM" id="SSF54171">
    <property type="entry name" value="DNA-binding domain"/>
    <property type="match status" value="1"/>
</dbReference>
<name>A0A9Q0RVC7_9DIPT</name>
<feature type="coiled-coil region" evidence="6">
    <location>
        <begin position="297"/>
        <end position="324"/>
    </location>
</feature>
<protein>
    <submittedName>
        <fullName evidence="8">Methyl-CpG-binding domain protein 2</fullName>
    </submittedName>
</protein>
<evidence type="ECO:0000256" key="3">
    <source>
        <dbReference type="ARBA" id="ARBA00023125"/>
    </source>
</evidence>
<feature type="domain" description="MBD" evidence="7">
    <location>
        <begin position="5"/>
        <end position="123"/>
    </location>
</feature>
<dbReference type="InterPro" id="IPR025884">
    <property type="entry name" value="MeCpG-bd_2/3_C_dom"/>
</dbReference>
<evidence type="ECO:0000259" key="7">
    <source>
        <dbReference type="PROSITE" id="PS50982"/>
    </source>
</evidence>
<dbReference type="Gene3D" id="3.30.890.10">
    <property type="entry name" value="Methyl-cpg-binding Protein 2, Chain A"/>
    <property type="match status" value="1"/>
</dbReference>
<keyword evidence="9" id="KW-1185">Reference proteome</keyword>
<dbReference type="PANTHER" id="PTHR12396">
    <property type="entry name" value="METHYL-CPG BINDING PROTEIN, MBD"/>
    <property type="match status" value="1"/>
</dbReference>
<sequence length="324" mass="36493">MNVTVERRKSDCTALPKGWTREEIMRKSGLSAGKVDVFYYREMWEMAQFSDYSNEIFKLIKDLINKNSNFSKWPAKLVIAIFSLQCATLTDPLGSKVDTKSKLIRQLGDTVDLSTFDFQSGRNIPNPQQTLLHQQPVIRSANMQRSIIEMLPSSGPPIKHPFEHSRGMRTDASLVAPIRQTASIFKQPVTVYKTQDSKTKADLKHGTLEKPNQLFWAKRLEGLRACDVHGNELEPVELPKALKPVGPNVDDATLVQSVATSLHVTSQAVTGQQASKAVLQLNPSVFLNPEQPLMYAVNITEDDIRRQEEKVQLARRKLQEALKN</sequence>
<accession>A0A9Q0RVC7</accession>
<evidence type="ECO:0000256" key="1">
    <source>
        <dbReference type="ARBA" id="ARBA00004123"/>
    </source>
</evidence>
<dbReference type="PROSITE" id="PS50982">
    <property type="entry name" value="MBD"/>
    <property type="match status" value="1"/>
</dbReference>
<evidence type="ECO:0000313" key="9">
    <source>
        <dbReference type="Proteomes" id="UP001151699"/>
    </source>
</evidence>
<dbReference type="InterPro" id="IPR001739">
    <property type="entry name" value="Methyl_CpG_DNA-bd"/>
</dbReference>
<dbReference type="Pfam" id="PF01429">
    <property type="entry name" value="MBD"/>
    <property type="match status" value="1"/>
</dbReference>
<gene>
    <name evidence="8" type="primary">MBD2</name>
    <name evidence="8" type="ORF">Bhyg_15545</name>
</gene>
<evidence type="ECO:0000256" key="6">
    <source>
        <dbReference type="SAM" id="Coils"/>
    </source>
</evidence>
<evidence type="ECO:0000256" key="2">
    <source>
        <dbReference type="ARBA" id="ARBA00023015"/>
    </source>
</evidence>
<reference evidence="8" key="1">
    <citation type="submission" date="2022-07" db="EMBL/GenBank/DDBJ databases">
        <authorList>
            <person name="Trinca V."/>
            <person name="Uliana J.V.C."/>
            <person name="Torres T.T."/>
            <person name="Ward R.J."/>
            <person name="Monesi N."/>
        </authorList>
    </citation>
    <scope>NUCLEOTIDE SEQUENCE</scope>
    <source>
        <strain evidence="8">HSMRA1968</strain>
        <tissue evidence="8">Whole embryos</tissue>
    </source>
</reference>
<proteinExistence type="predicted"/>
<keyword evidence="5" id="KW-0539">Nucleus</keyword>
<dbReference type="AlphaFoldDB" id="A0A9Q0RVC7"/>
<dbReference type="PANTHER" id="PTHR12396:SF0">
    <property type="entry name" value="METHYL-CPG BINDING DOMAIN PROTEIN-LIKE, ISOFORM C"/>
    <property type="match status" value="1"/>
</dbReference>
<dbReference type="GO" id="GO:0005654">
    <property type="term" value="C:nucleoplasm"/>
    <property type="evidence" value="ECO:0007669"/>
    <property type="project" value="UniProtKB-ARBA"/>
</dbReference>
<evidence type="ECO:0000313" key="8">
    <source>
        <dbReference type="EMBL" id="KAJ6633218.1"/>
    </source>
</evidence>
<dbReference type="GO" id="GO:0000122">
    <property type="term" value="P:negative regulation of transcription by RNA polymerase II"/>
    <property type="evidence" value="ECO:0007669"/>
    <property type="project" value="TreeGrafter"/>
</dbReference>
<keyword evidence="2" id="KW-0805">Transcription regulation</keyword>
<comment type="caution">
    <text evidence="8">The sequence shown here is derived from an EMBL/GenBank/DDBJ whole genome shotgun (WGS) entry which is preliminary data.</text>
</comment>
<dbReference type="GO" id="GO:0006346">
    <property type="term" value="P:DNA methylation-dependent constitutive heterochromatin formation"/>
    <property type="evidence" value="ECO:0007669"/>
    <property type="project" value="TreeGrafter"/>
</dbReference>
<dbReference type="InterPro" id="IPR032343">
    <property type="entry name" value="MBD2/MBD3_p55-bd"/>
</dbReference>
<dbReference type="Proteomes" id="UP001151699">
    <property type="component" value="Unassembled WGS sequence"/>
</dbReference>
<comment type="subcellular location">
    <subcellularLocation>
        <location evidence="1">Nucleus</location>
    </subcellularLocation>
</comment>
<evidence type="ECO:0000256" key="5">
    <source>
        <dbReference type="ARBA" id="ARBA00023242"/>
    </source>
</evidence>
<dbReference type="GO" id="GO:0008327">
    <property type="term" value="F:methyl-CpG binding"/>
    <property type="evidence" value="ECO:0007669"/>
    <property type="project" value="TreeGrafter"/>
</dbReference>
<dbReference type="Pfam" id="PF14048">
    <property type="entry name" value="MBD_C"/>
    <property type="match status" value="1"/>
</dbReference>
<organism evidence="8 9">
    <name type="scientific">Pseudolycoriella hygida</name>
    <dbReference type="NCBI Taxonomy" id="35572"/>
    <lineage>
        <taxon>Eukaryota</taxon>
        <taxon>Metazoa</taxon>
        <taxon>Ecdysozoa</taxon>
        <taxon>Arthropoda</taxon>
        <taxon>Hexapoda</taxon>
        <taxon>Insecta</taxon>
        <taxon>Pterygota</taxon>
        <taxon>Neoptera</taxon>
        <taxon>Endopterygota</taxon>
        <taxon>Diptera</taxon>
        <taxon>Nematocera</taxon>
        <taxon>Sciaroidea</taxon>
        <taxon>Sciaridae</taxon>
        <taxon>Pseudolycoriella</taxon>
    </lineage>
</organism>
<evidence type="ECO:0000256" key="4">
    <source>
        <dbReference type="ARBA" id="ARBA00023163"/>
    </source>
</evidence>
<keyword evidence="4" id="KW-0804">Transcription</keyword>
<dbReference type="EMBL" id="WJQU01002137">
    <property type="protein sequence ID" value="KAJ6633218.1"/>
    <property type="molecule type" value="Genomic_DNA"/>
</dbReference>
<dbReference type="InterPro" id="IPR016177">
    <property type="entry name" value="DNA-bd_dom_sf"/>
</dbReference>
<keyword evidence="6" id="KW-0175">Coiled coil</keyword>
<dbReference type="OrthoDB" id="10072024at2759"/>
<keyword evidence="3" id="KW-0238">DNA-binding</keyword>
<dbReference type="Pfam" id="PF16564">
    <property type="entry name" value="MBDa"/>
    <property type="match status" value="1"/>
</dbReference>